<evidence type="ECO:0000313" key="2">
    <source>
        <dbReference type="Proteomes" id="UP000604046"/>
    </source>
</evidence>
<comment type="caution">
    <text evidence="1">The sequence shown here is derived from an EMBL/GenBank/DDBJ whole genome shotgun (WGS) entry which is preliminary data.</text>
</comment>
<protein>
    <submittedName>
        <fullName evidence="1">Uncharacterized protein</fullName>
    </submittedName>
</protein>
<keyword evidence="2" id="KW-1185">Reference proteome</keyword>
<name>A0A812S117_9DINO</name>
<dbReference type="Proteomes" id="UP000604046">
    <property type="component" value="Unassembled WGS sequence"/>
</dbReference>
<accession>A0A812S117</accession>
<reference evidence="1" key="1">
    <citation type="submission" date="2021-02" db="EMBL/GenBank/DDBJ databases">
        <authorList>
            <person name="Dougan E. K."/>
            <person name="Rhodes N."/>
            <person name="Thang M."/>
            <person name="Chan C."/>
        </authorList>
    </citation>
    <scope>NUCLEOTIDE SEQUENCE</scope>
</reference>
<organism evidence="1 2">
    <name type="scientific">Symbiodinium natans</name>
    <dbReference type="NCBI Taxonomy" id="878477"/>
    <lineage>
        <taxon>Eukaryota</taxon>
        <taxon>Sar</taxon>
        <taxon>Alveolata</taxon>
        <taxon>Dinophyceae</taxon>
        <taxon>Suessiales</taxon>
        <taxon>Symbiodiniaceae</taxon>
        <taxon>Symbiodinium</taxon>
    </lineage>
</organism>
<sequence>MQSSRFREGFHRALAAAARTVARNRMVVPQLPPNVTEQVNANRDLLSMCNDDLNDIRRTESALAFFNGDWQGSTMVHWNAQEHLDYLFTSIPPTPLLYRWKHFEVSVAYALRAALFHNSLFQSLLHGGASFSGTTGDVEGIESLVTAAMLDEDDPDNNPGLRQQIRLGKTLQFFRTGRATELLQRAMVVSKPLRTFADRVSLTEARQLQQEYLAAGLPRSATIDAAEAHASGNNPERVSREAVIQQNLEILTGQAGRDVVSDYTAIFLAPVQDPVWLPNIAGQPAVSFPETAPMLLLAMTESWRRLVLPMSAHPWTMFSFASLHDLADAVDFLEASEKLQETCPACLHRPFSAQLVRAYKTWGRDAVAAERVQMAVRDLALVVTASSQCVEKFHAGAQVGHYQMHSHGRKPATVQRSTYIMVARTCHSRMRARVERAVFGCNLHRARCLLKHRVVARSSTASSSLKGSCDATSKKTIKSVLKRSGPGKLVATSPWQAFLALRNRSRPNGISTSLQDEYHRMMGTVAGAVQLRTKALDMDRVKFRLVRSGFQQGPGQAAAEVPGAAMGGVGIEDLDMGDLPRDDSDDVLSRQQQLRLGQRTLDTALERLQNHPAWEHGLSVQDSNTALAARHVVKFADKDAAAVCQARFDHANELVANPKQFPRRCQTCSELYGGLCARAPLTRQAHILVQQLHNVLQRRQLDAAGTLLELSFLPVDFQGTAADVAGAASTHQLFYMGSLFKKKPVRHYLVGFVQHAQSSEAERVWNLEVMGQCARVATSHQVFRSLLEAAQEDPTKHSERFWVRFWQPGAYDFRCGETGSEGSASLGNHICVTRTPVWRHLLGAGFKDASEKRWRRLSRGRKEAMRFTS</sequence>
<dbReference type="OrthoDB" id="407657at2759"/>
<gene>
    <name evidence="1" type="ORF">SNAT2548_LOCUS25606</name>
</gene>
<proteinExistence type="predicted"/>
<dbReference type="EMBL" id="CAJNDS010002401">
    <property type="protein sequence ID" value="CAE7460912.1"/>
    <property type="molecule type" value="Genomic_DNA"/>
</dbReference>
<dbReference type="AlphaFoldDB" id="A0A812S117"/>
<evidence type="ECO:0000313" key="1">
    <source>
        <dbReference type="EMBL" id="CAE7460912.1"/>
    </source>
</evidence>